<comment type="caution">
    <text evidence="1">The sequence shown here is derived from an EMBL/GenBank/DDBJ whole genome shotgun (WGS) entry which is preliminary data.</text>
</comment>
<proteinExistence type="predicted"/>
<reference evidence="1" key="1">
    <citation type="journal article" date="2019" name="Sci. Rep.">
        <title>Draft genome of Tanacetum cinerariifolium, the natural source of mosquito coil.</title>
        <authorList>
            <person name="Yamashiro T."/>
            <person name="Shiraishi A."/>
            <person name="Satake H."/>
            <person name="Nakayama K."/>
        </authorList>
    </citation>
    <scope>NUCLEOTIDE SEQUENCE</scope>
</reference>
<dbReference type="AlphaFoldDB" id="A0A699U3Q4"/>
<feature type="non-terminal residue" evidence="1">
    <location>
        <position position="1"/>
    </location>
</feature>
<gene>
    <name evidence="1" type="ORF">Tci_887935</name>
</gene>
<accession>A0A699U3Q4</accession>
<organism evidence="1">
    <name type="scientific">Tanacetum cinerariifolium</name>
    <name type="common">Dalmatian daisy</name>
    <name type="synonym">Chrysanthemum cinerariifolium</name>
    <dbReference type="NCBI Taxonomy" id="118510"/>
    <lineage>
        <taxon>Eukaryota</taxon>
        <taxon>Viridiplantae</taxon>
        <taxon>Streptophyta</taxon>
        <taxon>Embryophyta</taxon>
        <taxon>Tracheophyta</taxon>
        <taxon>Spermatophyta</taxon>
        <taxon>Magnoliopsida</taxon>
        <taxon>eudicotyledons</taxon>
        <taxon>Gunneridae</taxon>
        <taxon>Pentapetalae</taxon>
        <taxon>asterids</taxon>
        <taxon>campanulids</taxon>
        <taxon>Asterales</taxon>
        <taxon>Asteraceae</taxon>
        <taxon>Asteroideae</taxon>
        <taxon>Anthemideae</taxon>
        <taxon>Anthemidinae</taxon>
        <taxon>Tanacetum</taxon>
    </lineage>
</organism>
<evidence type="ECO:0000313" key="1">
    <source>
        <dbReference type="EMBL" id="GFD15966.1"/>
    </source>
</evidence>
<name>A0A699U3Q4_TANCI</name>
<protein>
    <submittedName>
        <fullName evidence="1">Uncharacterized protein</fullName>
    </submittedName>
</protein>
<sequence>HVSSAVVLNEIPNEELVWLESAKERAAAAEKLVVTAPGILVAGFTHGFTRWMETGGLME</sequence>
<dbReference type="EMBL" id="BKCJ011290189">
    <property type="protein sequence ID" value="GFD15966.1"/>
    <property type="molecule type" value="Genomic_DNA"/>
</dbReference>